<name>A0AAD4R8C9_9BILA</name>
<evidence type="ECO:0000256" key="17">
    <source>
        <dbReference type="SAM" id="Phobius"/>
    </source>
</evidence>
<evidence type="ECO:0000256" key="6">
    <source>
        <dbReference type="ARBA" id="ARBA00023136"/>
    </source>
</evidence>
<evidence type="ECO:0000256" key="7">
    <source>
        <dbReference type="ARBA" id="ARBA00047368"/>
    </source>
</evidence>
<comment type="catalytic activity">
    <reaction evidence="16">
        <text>12-(9Z-hexadecenoyloxy)-octadecanoate + H2O = 12-hydroxyoctadecanoate + (9Z)-hexadecenoate + H(+)</text>
        <dbReference type="Rhea" id="RHEA:52072"/>
        <dbReference type="ChEBI" id="CHEBI:15377"/>
        <dbReference type="ChEBI" id="CHEBI:15378"/>
        <dbReference type="ChEBI" id="CHEBI:32372"/>
        <dbReference type="ChEBI" id="CHEBI:84201"/>
        <dbReference type="ChEBI" id="CHEBI:136312"/>
    </reaction>
    <physiologicalReaction direction="left-to-right" evidence="16">
        <dbReference type="Rhea" id="RHEA:52073"/>
    </physiologicalReaction>
</comment>
<sequence>MGLFRVLIYGIILTVYAGSLAYDFRFIPRLGSQFWAYKLLMLSMINFVLQTVYSLICFFCALFDWNEEVIHSKQIKSAHVPSYWRQTKLHRICDFMYTTSVFPVGMTTCLMYWALYIVEPTLVMPIWVARLIPPWLNHVQHTAPIGFILVDTLLTCHHAPSRKTGSLVIAALFLFYTAILVAVRFVEGVWLYPIFDKLPTEHIALLLTISGVLFWFLYLIGDGFNNLIWGKAPHAATAKGKTGKTQ</sequence>
<comment type="caution">
    <text evidence="18">The sequence shown here is derived from an EMBL/GenBank/DDBJ whole genome shotgun (WGS) entry which is preliminary data.</text>
</comment>
<keyword evidence="6 17" id="KW-0472">Membrane</keyword>
<feature type="transmembrane region" description="Helical" evidence="17">
    <location>
        <begin position="95"/>
        <end position="115"/>
    </location>
</feature>
<reference evidence="18" key="1">
    <citation type="submission" date="2022-01" db="EMBL/GenBank/DDBJ databases">
        <title>Genome Sequence Resource for Two Populations of Ditylenchus destructor, the Migratory Endoparasitic Phytonematode.</title>
        <authorList>
            <person name="Zhang H."/>
            <person name="Lin R."/>
            <person name="Xie B."/>
        </authorList>
    </citation>
    <scope>NUCLEOTIDE SEQUENCE</scope>
    <source>
        <strain evidence="18">BazhouSP</strain>
    </source>
</reference>
<evidence type="ECO:0000256" key="12">
    <source>
        <dbReference type="ARBA" id="ARBA00048800"/>
    </source>
</evidence>
<feature type="transmembrane region" description="Helical" evidence="17">
    <location>
        <begin position="39"/>
        <end position="63"/>
    </location>
</feature>
<dbReference type="GO" id="GO:0016020">
    <property type="term" value="C:membrane"/>
    <property type="evidence" value="ECO:0007669"/>
    <property type="project" value="InterPro"/>
</dbReference>
<comment type="catalytic activity">
    <reaction evidence="1">
        <text>9-(9Z-hexadecenoyloxy)-octadecanoate + H2O = (9Z)-hexadecenoate + 9-hydroxy-octadecanoate + H(+)</text>
        <dbReference type="Rhea" id="RHEA:52068"/>
        <dbReference type="ChEBI" id="CHEBI:15377"/>
        <dbReference type="ChEBI" id="CHEBI:15378"/>
        <dbReference type="ChEBI" id="CHEBI:32372"/>
        <dbReference type="ChEBI" id="CHEBI:136286"/>
        <dbReference type="ChEBI" id="CHEBI:136309"/>
    </reaction>
    <physiologicalReaction direction="left-to-right" evidence="1">
        <dbReference type="Rhea" id="RHEA:52069"/>
    </physiologicalReaction>
</comment>
<comment type="catalytic activity">
    <reaction evidence="10">
        <text>12-octadecanoyloxy-octadecanoate + H2O = 12-hydroxyoctadecanoate + octadecanoate + H(+)</text>
        <dbReference type="Rhea" id="RHEA:52080"/>
        <dbReference type="ChEBI" id="CHEBI:15377"/>
        <dbReference type="ChEBI" id="CHEBI:15378"/>
        <dbReference type="ChEBI" id="CHEBI:25629"/>
        <dbReference type="ChEBI" id="CHEBI:84201"/>
        <dbReference type="ChEBI" id="CHEBI:136330"/>
    </reaction>
    <physiologicalReaction direction="left-to-right" evidence="10">
        <dbReference type="Rhea" id="RHEA:52081"/>
    </physiologicalReaction>
</comment>
<evidence type="ECO:0000256" key="13">
    <source>
        <dbReference type="ARBA" id="ARBA00049221"/>
    </source>
</evidence>
<dbReference type="Pfam" id="PF04750">
    <property type="entry name" value="Far-17a_AIG1"/>
    <property type="match status" value="1"/>
</dbReference>
<dbReference type="AlphaFoldDB" id="A0AAD4R8C9"/>
<comment type="catalytic activity">
    <reaction evidence="14">
        <text>13-(9Z-octadecenoyloxy)-octadecanoate + H2O = 13-hydroxy-octadecanoate + (9Z)-octadecenoate + H(+)</text>
        <dbReference type="Rhea" id="RHEA:52064"/>
        <dbReference type="ChEBI" id="CHEBI:15377"/>
        <dbReference type="ChEBI" id="CHEBI:15378"/>
        <dbReference type="ChEBI" id="CHEBI:30823"/>
        <dbReference type="ChEBI" id="CHEBI:136303"/>
        <dbReference type="ChEBI" id="CHEBI:136304"/>
    </reaction>
    <physiologicalReaction direction="left-to-right" evidence="14">
        <dbReference type="Rhea" id="RHEA:52065"/>
    </physiologicalReaction>
</comment>
<comment type="catalytic activity">
    <reaction evidence="11">
        <text>12-(9Z-octadecenoyloxy)-octadecanoate + H2O = 12-hydroxyoctadecanoate + (9Z)-octadecenoate + H(+)</text>
        <dbReference type="Rhea" id="RHEA:52060"/>
        <dbReference type="ChEBI" id="CHEBI:15377"/>
        <dbReference type="ChEBI" id="CHEBI:15378"/>
        <dbReference type="ChEBI" id="CHEBI:30823"/>
        <dbReference type="ChEBI" id="CHEBI:84201"/>
        <dbReference type="ChEBI" id="CHEBI:136302"/>
    </reaction>
    <physiologicalReaction direction="left-to-right" evidence="11">
        <dbReference type="Rhea" id="RHEA:52061"/>
    </physiologicalReaction>
</comment>
<evidence type="ECO:0000256" key="5">
    <source>
        <dbReference type="ARBA" id="ARBA00022989"/>
    </source>
</evidence>
<organism evidence="18 19">
    <name type="scientific">Ditylenchus destructor</name>
    <dbReference type="NCBI Taxonomy" id="166010"/>
    <lineage>
        <taxon>Eukaryota</taxon>
        <taxon>Metazoa</taxon>
        <taxon>Ecdysozoa</taxon>
        <taxon>Nematoda</taxon>
        <taxon>Chromadorea</taxon>
        <taxon>Rhabditida</taxon>
        <taxon>Tylenchina</taxon>
        <taxon>Tylenchomorpha</taxon>
        <taxon>Sphaerularioidea</taxon>
        <taxon>Anguinidae</taxon>
        <taxon>Anguininae</taxon>
        <taxon>Ditylenchus</taxon>
    </lineage>
</organism>
<comment type="catalytic activity">
    <reaction evidence="13">
        <text>9-octadecanoyloxy-octadecanoate + H2O = 9-hydroxy-octadecanoate + octadecanoate + H(+)</text>
        <dbReference type="Rhea" id="RHEA:52096"/>
        <dbReference type="ChEBI" id="CHEBI:15377"/>
        <dbReference type="ChEBI" id="CHEBI:15378"/>
        <dbReference type="ChEBI" id="CHEBI:25629"/>
        <dbReference type="ChEBI" id="CHEBI:136286"/>
        <dbReference type="ChEBI" id="CHEBI:136373"/>
    </reaction>
    <physiologicalReaction direction="left-to-right" evidence="13">
        <dbReference type="Rhea" id="RHEA:52097"/>
    </physiologicalReaction>
</comment>
<comment type="subcellular location">
    <subcellularLocation>
        <location evidence="2">Endomembrane system</location>
        <topology evidence="2">Multi-pass membrane protein</topology>
    </subcellularLocation>
</comment>
<feature type="transmembrane region" description="Helical" evidence="17">
    <location>
        <begin position="203"/>
        <end position="221"/>
    </location>
</feature>
<evidence type="ECO:0000256" key="3">
    <source>
        <dbReference type="ARBA" id="ARBA00009300"/>
    </source>
</evidence>
<comment type="catalytic activity">
    <reaction evidence="15">
        <text>13-(9Z-hexadecenoyloxy)-octadecanoate + H2O = 13-hydroxy-octadecanoate + (9Z)-hexadecenoate + H(+)</text>
        <dbReference type="Rhea" id="RHEA:52076"/>
        <dbReference type="ChEBI" id="CHEBI:15377"/>
        <dbReference type="ChEBI" id="CHEBI:15378"/>
        <dbReference type="ChEBI" id="CHEBI:32372"/>
        <dbReference type="ChEBI" id="CHEBI:136304"/>
        <dbReference type="ChEBI" id="CHEBI:136315"/>
    </reaction>
    <physiologicalReaction direction="left-to-right" evidence="15">
        <dbReference type="Rhea" id="RHEA:52077"/>
    </physiologicalReaction>
</comment>
<evidence type="ECO:0000256" key="15">
    <source>
        <dbReference type="ARBA" id="ARBA00049322"/>
    </source>
</evidence>
<keyword evidence="19" id="KW-1185">Reference proteome</keyword>
<comment type="similarity">
    <text evidence="3">Belongs to the AIG1 family.</text>
</comment>
<dbReference type="PANTHER" id="PTHR10989">
    <property type="entry name" value="ANDROGEN-INDUCED PROTEIN 1-RELATED"/>
    <property type="match status" value="1"/>
</dbReference>
<feature type="transmembrane region" description="Helical" evidence="17">
    <location>
        <begin position="7"/>
        <end position="27"/>
    </location>
</feature>
<evidence type="ECO:0000313" key="19">
    <source>
        <dbReference type="Proteomes" id="UP001201812"/>
    </source>
</evidence>
<comment type="catalytic activity">
    <reaction evidence="9">
        <text>9-hexadecanoyloxy-octadecanoate + H2O = 9-hydroxy-octadecanoate + hexadecanoate + H(+)</text>
        <dbReference type="Rhea" id="RHEA:52052"/>
        <dbReference type="ChEBI" id="CHEBI:7896"/>
        <dbReference type="ChEBI" id="CHEBI:15377"/>
        <dbReference type="ChEBI" id="CHEBI:15378"/>
        <dbReference type="ChEBI" id="CHEBI:83670"/>
        <dbReference type="ChEBI" id="CHEBI:136286"/>
    </reaction>
    <physiologicalReaction direction="left-to-right" evidence="9">
        <dbReference type="Rhea" id="RHEA:52053"/>
    </physiologicalReaction>
</comment>
<evidence type="ECO:0000256" key="16">
    <source>
        <dbReference type="ARBA" id="ARBA00049428"/>
    </source>
</evidence>
<accession>A0AAD4R8C9</accession>
<evidence type="ECO:0000256" key="14">
    <source>
        <dbReference type="ARBA" id="ARBA00049296"/>
    </source>
</evidence>
<evidence type="ECO:0000256" key="10">
    <source>
        <dbReference type="ARBA" id="ARBA00048680"/>
    </source>
</evidence>
<protein>
    <submittedName>
        <fullName evidence="18">FAR-17a/AIG1-like protein domain-containing protein</fullName>
    </submittedName>
</protein>
<comment type="catalytic activity">
    <reaction evidence="7">
        <text>12-hexadecanoyloxy-octadecanoate + H2O = 12-hydroxyoctadecanoate + hexadecanoate + H(+)</text>
        <dbReference type="Rhea" id="RHEA:52056"/>
        <dbReference type="ChEBI" id="CHEBI:7896"/>
        <dbReference type="ChEBI" id="CHEBI:15377"/>
        <dbReference type="ChEBI" id="CHEBI:15378"/>
        <dbReference type="ChEBI" id="CHEBI:83677"/>
        <dbReference type="ChEBI" id="CHEBI:84201"/>
    </reaction>
    <physiologicalReaction direction="left-to-right" evidence="7">
        <dbReference type="Rhea" id="RHEA:52057"/>
    </physiologicalReaction>
</comment>
<gene>
    <name evidence="18" type="ORF">DdX_07420</name>
</gene>
<evidence type="ECO:0000256" key="11">
    <source>
        <dbReference type="ARBA" id="ARBA00048701"/>
    </source>
</evidence>
<dbReference type="EMBL" id="JAKKPZ010000010">
    <property type="protein sequence ID" value="KAI1716373.1"/>
    <property type="molecule type" value="Genomic_DNA"/>
</dbReference>
<evidence type="ECO:0000256" key="2">
    <source>
        <dbReference type="ARBA" id="ARBA00004127"/>
    </source>
</evidence>
<feature type="transmembrane region" description="Helical" evidence="17">
    <location>
        <begin position="166"/>
        <end position="183"/>
    </location>
</feature>
<comment type="catalytic activity">
    <reaction evidence="8">
        <text>13-octadecanoyloxy-octadecanoate + H2O = 13-hydroxy-octadecanoate + octadecanoate + H(+)</text>
        <dbReference type="Rhea" id="RHEA:52084"/>
        <dbReference type="ChEBI" id="CHEBI:15377"/>
        <dbReference type="ChEBI" id="CHEBI:15378"/>
        <dbReference type="ChEBI" id="CHEBI:25629"/>
        <dbReference type="ChEBI" id="CHEBI:136304"/>
        <dbReference type="ChEBI" id="CHEBI:136335"/>
    </reaction>
    <physiologicalReaction direction="left-to-right" evidence="8">
        <dbReference type="Rhea" id="RHEA:52085"/>
    </physiologicalReaction>
</comment>
<evidence type="ECO:0000256" key="9">
    <source>
        <dbReference type="ARBA" id="ARBA00047863"/>
    </source>
</evidence>
<keyword evidence="4 17" id="KW-0812">Transmembrane</keyword>
<comment type="catalytic activity">
    <reaction evidence="12">
        <text>9-(9Z-octadecenoyloxy)-octadecanoate + H2O = 9-hydroxy-octadecanoate + (9Z)-octadecenoate + H(+)</text>
        <dbReference type="Rhea" id="RHEA:52048"/>
        <dbReference type="ChEBI" id="CHEBI:15377"/>
        <dbReference type="ChEBI" id="CHEBI:15378"/>
        <dbReference type="ChEBI" id="CHEBI:30823"/>
        <dbReference type="ChEBI" id="CHEBI:136282"/>
        <dbReference type="ChEBI" id="CHEBI:136286"/>
    </reaction>
    <physiologicalReaction direction="left-to-right" evidence="12">
        <dbReference type="Rhea" id="RHEA:52049"/>
    </physiologicalReaction>
</comment>
<evidence type="ECO:0000256" key="8">
    <source>
        <dbReference type="ARBA" id="ARBA00047427"/>
    </source>
</evidence>
<keyword evidence="5 17" id="KW-1133">Transmembrane helix</keyword>
<dbReference type="PANTHER" id="PTHR10989:SF23">
    <property type="entry name" value="FAR-17A_AIG1-LIKE PROTEIN"/>
    <property type="match status" value="1"/>
</dbReference>
<evidence type="ECO:0000256" key="4">
    <source>
        <dbReference type="ARBA" id="ARBA00022692"/>
    </source>
</evidence>
<dbReference type="GO" id="GO:0012505">
    <property type="term" value="C:endomembrane system"/>
    <property type="evidence" value="ECO:0007669"/>
    <property type="project" value="UniProtKB-SubCell"/>
</dbReference>
<dbReference type="Proteomes" id="UP001201812">
    <property type="component" value="Unassembled WGS sequence"/>
</dbReference>
<evidence type="ECO:0000313" key="18">
    <source>
        <dbReference type="EMBL" id="KAI1716373.1"/>
    </source>
</evidence>
<proteinExistence type="inferred from homology"/>
<evidence type="ECO:0000256" key="1">
    <source>
        <dbReference type="ARBA" id="ARBA00000923"/>
    </source>
</evidence>
<dbReference type="InterPro" id="IPR006838">
    <property type="entry name" value="ADTRP_AIG1"/>
</dbReference>